<dbReference type="Pfam" id="PF13537">
    <property type="entry name" value="GATase_7"/>
    <property type="match status" value="1"/>
</dbReference>
<comment type="caution">
    <text evidence="12">The sequence shown here is derived from an EMBL/GenBank/DDBJ whole genome shotgun (WGS) entry which is preliminary data.</text>
</comment>
<evidence type="ECO:0000256" key="9">
    <source>
        <dbReference type="PIRSR" id="PIRSR001589-2"/>
    </source>
</evidence>
<proteinExistence type="inferred from homology"/>
<dbReference type="InterPro" id="IPR014729">
    <property type="entry name" value="Rossmann-like_a/b/a_fold"/>
</dbReference>
<keyword evidence="13" id="KW-1185">Reference proteome</keyword>
<dbReference type="InterPro" id="IPR029055">
    <property type="entry name" value="Ntn_hydrolases_N"/>
</dbReference>
<evidence type="ECO:0000313" key="12">
    <source>
        <dbReference type="EMBL" id="THV58106.1"/>
    </source>
</evidence>
<dbReference type="InterPro" id="IPR033738">
    <property type="entry name" value="AsnB_N"/>
</dbReference>
<sequence length="618" mass="71169">MCGIYGSTIGYTENQVKEKLERTNFRGPDKLDWKIIPTQSGNGKVAFGHNRLSIIDLDPRSNQPFNYQGLVDIVFNGEIYNFKTIKETLIKDGFEFKTTSDTEVICAAYLKYGEECVQHLNGMFAFVILDKQKEKLFGARDRLGQKPFYYYHNGLDFEFASQISSIQLYNDKLSISQRAILEYLKWGAIPDPLSIFNEVKKLLPGHQFSFDLKTGKLSTRKYWDIDYLTPPSYKGSYNDALAELEDLLKDAVSTRMYADVPIGVFLSGGVDSSLVSALATKTVANKVKTFSVKFDEKGFDESGYAQQVADHLQTDHTVIRCNYEEGLDLISNFSHYYDEPFADPSAIPSMLLAKYTRKHVTVALSGDAGDESFIGYHRYNWMKKVKFLYSMPSAVRKLGANIVELAPNYRLKAIAKGLRHESLESLYMATLTNIDMSWIDHQWDEKDVMEHEYLFHNKKNLYERISDFDLKAYLNWDINTKVDRATMAYSLEARSPLIDHRVVEFSRSLPTEFKFKGANQKRILKDLLYQHVPKEIFQRPKAGFTMPFQEWFRGELKDMVLTELNEQSLKEIPGINPPKVKKMIDEHLSGSWNRYPTIWKLLVLKQWLNTNGKGLSIK</sequence>
<dbReference type="CDD" id="cd01991">
    <property type="entry name" value="Asn_synthase_B_C"/>
    <property type="match status" value="1"/>
</dbReference>
<dbReference type="SUPFAM" id="SSF56235">
    <property type="entry name" value="N-terminal nucleophile aminohydrolases (Ntn hydrolases)"/>
    <property type="match status" value="1"/>
</dbReference>
<comment type="pathway">
    <text evidence="1">Amino-acid biosynthesis; L-asparagine biosynthesis; L-asparagine from L-aspartate (L-Gln route): step 1/1.</text>
</comment>
<evidence type="ECO:0000256" key="2">
    <source>
        <dbReference type="ARBA" id="ARBA00005752"/>
    </source>
</evidence>
<keyword evidence="4 9" id="KW-0547">Nucleotide-binding</keyword>
<feature type="binding site" evidence="9">
    <location>
        <position position="292"/>
    </location>
    <ligand>
        <name>ATP</name>
        <dbReference type="ChEBI" id="CHEBI:30616"/>
    </ligand>
</feature>
<dbReference type="PANTHER" id="PTHR43284:SF1">
    <property type="entry name" value="ASPARAGINE SYNTHETASE"/>
    <property type="match status" value="1"/>
</dbReference>
<feature type="site" description="Important for beta-aspartyl-AMP intermediate formation" evidence="10">
    <location>
        <position position="367"/>
    </location>
</feature>
<evidence type="ECO:0000256" key="1">
    <source>
        <dbReference type="ARBA" id="ARBA00005187"/>
    </source>
</evidence>
<dbReference type="PIRSF" id="PIRSF001589">
    <property type="entry name" value="Asn_synthetase_glu-h"/>
    <property type="match status" value="1"/>
</dbReference>
<evidence type="ECO:0000256" key="5">
    <source>
        <dbReference type="ARBA" id="ARBA00022840"/>
    </source>
</evidence>
<dbReference type="GO" id="GO:0005524">
    <property type="term" value="F:ATP binding"/>
    <property type="evidence" value="ECO:0007669"/>
    <property type="project" value="UniProtKB-KW"/>
</dbReference>
<dbReference type="InterPro" id="IPR006426">
    <property type="entry name" value="Asn_synth_AEB"/>
</dbReference>
<dbReference type="Pfam" id="PF00733">
    <property type="entry name" value="Asn_synthase"/>
    <property type="match status" value="1"/>
</dbReference>
<evidence type="ECO:0000259" key="11">
    <source>
        <dbReference type="PROSITE" id="PS51278"/>
    </source>
</evidence>
<keyword evidence="5 9" id="KW-0067">ATP-binding</keyword>
<accession>A0A4V6T772</accession>
<dbReference type="GO" id="GO:0006529">
    <property type="term" value="P:asparagine biosynthetic process"/>
    <property type="evidence" value="ECO:0007669"/>
    <property type="project" value="UniProtKB-KW"/>
</dbReference>
<dbReference type="Gene3D" id="3.40.50.620">
    <property type="entry name" value="HUPs"/>
    <property type="match status" value="1"/>
</dbReference>
<evidence type="ECO:0000313" key="13">
    <source>
        <dbReference type="Proteomes" id="UP000310406"/>
    </source>
</evidence>
<dbReference type="Proteomes" id="UP000310406">
    <property type="component" value="Unassembled WGS sequence"/>
</dbReference>
<feature type="binding site" evidence="9">
    <location>
        <position position="101"/>
    </location>
    <ligand>
        <name>L-glutamine</name>
        <dbReference type="ChEBI" id="CHEBI:58359"/>
    </ligand>
</feature>
<dbReference type="NCBIfam" id="TIGR01536">
    <property type="entry name" value="asn_synth_AEB"/>
    <property type="match status" value="1"/>
</dbReference>
<keyword evidence="8" id="KW-0061">Asparagine biosynthesis</keyword>
<evidence type="ECO:0000256" key="4">
    <source>
        <dbReference type="ARBA" id="ARBA00022741"/>
    </source>
</evidence>
<comment type="catalytic activity">
    <reaction evidence="7">
        <text>L-aspartate + L-glutamine + ATP + H2O = L-asparagine + L-glutamate + AMP + diphosphate + H(+)</text>
        <dbReference type="Rhea" id="RHEA:12228"/>
        <dbReference type="ChEBI" id="CHEBI:15377"/>
        <dbReference type="ChEBI" id="CHEBI:15378"/>
        <dbReference type="ChEBI" id="CHEBI:29985"/>
        <dbReference type="ChEBI" id="CHEBI:29991"/>
        <dbReference type="ChEBI" id="CHEBI:30616"/>
        <dbReference type="ChEBI" id="CHEBI:33019"/>
        <dbReference type="ChEBI" id="CHEBI:58048"/>
        <dbReference type="ChEBI" id="CHEBI:58359"/>
        <dbReference type="ChEBI" id="CHEBI:456215"/>
        <dbReference type="EC" id="6.3.5.4"/>
    </reaction>
</comment>
<feature type="domain" description="Glutamine amidotransferase type-2" evidence="11">
    <location>
        <begin position="2"/>
        <end position="213"/>
    </location>
</feature>
<keyword evidence="8" id="KW-0028">Amino-acid biosynthesis</keyword>
<evidence type="ECO:0000256" key="7">
    <source>
        <dbReference type="ARBA" id="ARBA00048741"/>
    </source>
</evidence>
<dbReference type="CDD" id="cd00712">
    <property type="entry name" value="AsnB"/>
    <property type="match status" value="1"/>
</dbReference>
<keyword evidence="6 8" id="KW-0315">Glutamine amidotransferase</keyword>
<feature type="active site" description="For GATase activity" evidence="8">
    <location>
        <position position="2"/>
    </location>
</feature>
<dbReference type="InterPro" id="IPR051786">
    <property type="entry name" value="ASN_synthetase/amidase"/>
</dbReference>
<keyword evidence="12" id="KW-0436">Ligase</keyword>
<reference evidence="12 13" key="1">
    <citation type="submission" date="2019-03" db="EMBL/GenBank/DDBJ databases">
        <title>Muricauda SCR12 sp.nov, a marine bacterium isolated from Pacific Ocean:the Okinawa trough.</title>
        <authorList>
            <person name="Liu L."/>
        </authorList>
    </citation>
    <scope>NUCLEOTIDE SEQUENCE [LARGE SCALE GENOMIC DNA]</scope>
    <source>
        <strain evidence="12 13">SCR12</strain>
    </source>
</reference>
<evidence type="ECO:0000256" key="10">
    <source>
        <dbReference type="PIRSR" id="PIRSR001589-3"/>
    </source>
</evidence>
<protein>
    <recommendedName>
        <fullName evidence="3">asparagine synthase (glutamine-hydrolyzing)</fullName>
        <ecNumber evidence="3">6.3.5.4</ecNumber>
    </recommendedName>
</protein>
<dbReference type="Gene3D" id="3.60.20.10">
    <property type="entry name" value="Glutamine Phosphoribosylpyrophosphate, subunit 1, domain 1"/>
    <property type="match status" value="1"/>
</dbReference>
<evidence type="ECO:0000256" key="3">
    <source>
        <dbReference type="ARBA" id="ARBA00012737"/>
    </source>
</evidence>
<dbReference type="EMBL" id="SNTZ01000009">
    <property type="protein sequence ID" value="THV58106.1"/>
    <property type="molecule type" value="Genomic_DNA"/>
</dbReference>
<evidence type="ECO:0000256" key="8">
    <source>
        <dbReference type="PIRSR" id="PIRSR001589-1"/>
    </source>
</evidence>
<dbReference type="GO" id="GO:0004066">
    <property type="term" value="F:asparagine synthase (glutamine-hydrolyzing) activity"/>
    <property type="evidence" value="ECO:0007669"/>
    <property type="project" value="UniProtKB-EC"/>
</dbReference>
<gene>
    <name evidence="12" type="primary">asnB</name>
    <name evidence="12" type="ORF">EZV76_13550</name>
</gene>
<dbReference type="InterPro" id="IPR001962">
    <property type="entry name" value="Asn_synthase"/>
</dbReference>
<dbReference type="PANTHER" id="PTHR43284">
    <property type="entry name" value="ASPARAGINE SYNTHETASE (GLUTAMINE-HYDROLYZING)"/>
    <property type="match status" value="1"/>
</dbReference>
<dbReference type="RefSeq" id="WP_136567108.1">
    <property type="nucleotide sequence ID" value="NZ_SNTZ01000009.1"/>
</dbReference>
<comment type="similarity">
    <text evidence="2">Belongs to the asparagine synthetase family.</text>
</comment>
<evidence type="ECO:0000256" key="6">
    <source>
        <dbReference type="ARBA" id="ARBA00022962"/>
    </source>
</evidence>
<organism evidence="12 13">
    <name type="scientific">Flagellimonas alvinocaridis</name>
    <dbReference type="NCBI Taxonomy" id="2530200"/>
    <lineage>
        <taxon>Bacteria</taxon>
        <taxon>Pseudomonadati</taxon>
        <taxon>Bacteroidota</taxon>
        <taxon>Flavobacteriia</taxon>
        <taxon>Flavobacteriales</taxon>
        <taxon>Flavobacteriaceae</taxon>
        <taxon>Flagellimonas</taxon>
    </lineage>
</organism>
<dbReference type="GO" id="GO:0005829">
    <property type="term" value="C:cytosol"/>
    <property type="evidence" value="ECO:0007669"/>
    <property type="project" value="TreeGrafter"/>
</dbReference>
<dbReference type="SUPFAM" id="SSF52402">
    <property type="entry name" value="Adenine nucleotide alpha hydrolases-like"/>
    <property type="match status" value="1"/>
</dbReference>
<dbReference type="InterPro" id="IPR017932">
    <property type="entry name" value="GATase_2_dom"/>
</dbReference>
<dbReference type="AlphaFoldDB" id="A0A4V6T772"/>
<name>A0A4V6T772_9FLAO</name>
<dbReference type="EC" id="6.3.5.4" evidence="3"/>
<dbReference type="PROSITE" id="PS51278">
    <property type="entry name" value="GATASE_TYPE_2"/>
    <property type="match status" value="1"/>
</dbReference>
<feature type="binding site" evidence="9">
    <location>
        <begin position="365"/>
        <end position="366"/>
    </location>
    <ligand>
        <name>ATP</name>
        <dbReference type="ChEBI" id="CHEBI:30616"/>
    </ligand>
</feature>
<dbReference type="OrthoDB" id="9763290at2"/>